<evidence type="ECO:0000313" key="2">
    <source>
        <dbReference type="Proteomes" id="UP000184330"/>
    </source>
</evidence>
<dbReference type="GO" id="GO:0004525">
    <property type="term" value="F:ribonuclease III activity"/>
    <property type="evidence" value="ECO:0007669"/>
    <property type="project" value="InterPro"/>
</dbReference>
<sequence length="197" mass="22907">MQFQICQVTLVSLRPEEIELVRQRKKIELPRGVDYRPPPIPADMNPDDWLAEVVEALCITSTIMTCSWRRWKVQNRFYRLPEVDEAEHEEHAKTIKKKNLVAVGQESKIQRWIRPRRGLAPSNQQNPLALIRRDISDTFGGHYGPRAIERAMEALIGAVYYDGGIEAVKKVMMELRPLIRKAEKNTEEPILEKHAYH</sequence>
<evidence type="ECO:0008006" key="3">
    <source>
        <dbReference type="Google" id="ProtNLM"/>
    </source>
</evidence>
<protein>
    <recommendedName>
        <fullName evidence="3">RNase III domain-containing protein</fullName>
    </recommendedName>
</protein>
<reference evidence="1 2" key="1">
    <citation type="submission" date="2016-03" db="EMBL/GenBank/DDBJ databases">
        <authorList>
            <person name="Ploux O."/>
        </authorList>
    </citation>
    <scope>NUCLEOTIDE SEQUENCE [LARGE SCALE GENOMIC DNA]</scope>
    <source>
        <strain evidence="1 2">UAMH 11012</strain>
    </source>
</reference>
<gene>
    <name evidence="1" type="ORF">PAC_05377</name>
</gene>
<accession>A0A1L7WRV2</accession>
<dbReference type="InterPro" id="IPR036389">
    <property type="entry name" value="RNase_III_sf"/>
</dbReference>
<name>A0A1L7WRV2_9HELO</name>
<dbReference type="Gene3D" id="1.10.1520.10">
    <property type="entry name" value="Ribonuclease III domain"/>
    <property type="match status" value="1"/>
</dbReference>
<proteinExistence type="predicted"/>
<dbReference type="EMBL" id="FJOG01000006">
    <property type="protein sequence ID" value="CZR55489.1"/>
    <property type="molecule type" value="Genomic_DNA"/>
</dbReference>
<dbReference type="AlphaFoldDB" id="A0A1L7WRV2"/>
<keyword evidence="2" id="KW-1185">Reference proteome</keyword>
<dbReference type="Proteomes" id="UP000184330">
    <property type="component" value="Unassembled WGS sequence"/>
</dbReference>
<dbReference type="GO" id="GO:0006396">
    <property type="term" value="P:RNA processing"/>
    <property type="evidence" value="ECO:0007669"/>
    <property type="project" value="InterPro"/>
</dbReference>
<organism evidence="1 2">
    <name type="scientific">Phialocephala subalpina</name>
    <dbReference type="NCBI Taxonomy" id="576137"/>
    <lineage>
        <taxon>Eukaryota</taxon>
        <taxon>Fungi</taxon>
        <taxon>Dikarya</taxon>
        <taxon>Ascomycota</taxon>
        <taxon>Pezizomycotina</taxon>
        <taxon>Leotiomycetes</taxon>
        <taxon>Helotiales</taxon>
        <taxon>Mollisiaceae</taxon>
        <taxon>Phialocephala</taxon>
        <taxon>Phialocephala fortinii species complex</taxon>
    </lineage>
</organism>
<dbReference type="SUPFAM" id="SSF69065">
    <property type="entry name" value="RNase III domain-like"/>
    <property type="match status" value="1"/>
</dbReference>
<evidence type="ECO:0000313" key="1">
    <source>
        <dbReference type="EMBL" id="CZR55489.1"/>
    </source>
</evidence>
<dbReference type="OrthoDB" id="67027at2759"/>